<sequence>MPTVLITGANRGIGLEFARQYAADGWKVIATARDPGKAGELKAVPGVQVEALEVTDDASVAALAAKLKGVKIDVLLNNAGISGPRGFAIGEWDFKAWEEVMVVNSIAPLRVAQAFLPHVEASDRKIMAFISSRMGSITLNGGGSAFYRSSKTALNMAVSCLALELKDRGVTCAVFHPGWVKTDMGGAGADITTGESVTGLRKVIGGLDIGKTGKFFNYDGAEFPW</sequence>
<reference evidence="1 2" key="1">
    <citation type="journal article" date="2012" name="J. Bacteriol.">
        <title>Genome Sequence of Oceanibaculum indicum Type Strain P24.</title>
        <authorList>
            <person name="Lai Q."/>
            <person name="Shao Z."/>
        </authorList>
    </citation>
    <scope>NUCLEOTIDE SEQUENCE [LARGE SCALE GENOMIC DNA]</scope>
    <source>
        <strain evidence="1 2">P24</strain>
    </source>
</reference>
<dbReference type="eggNOG" id="COG1028">
    <property type="taxonomic scope" value="Bacteria"/>
</dbReference>
<organism evidence="1 2">
    <name type="scientific">Oceanibaculum indicum P24</name>
    <dbReference type="NCBI Taxonomy" id="1207063"/>
    <lineage>
        <taxon>Bacteria</taxon>
        <taxon>Pseudomonadati</taxon>
        <taxon>Pseudomonadota</taxon>
        <taxon>Alphaproteobacteria</taxon>
        <taxon>Rhodospirillales</taxon>
        <taxon>Oceanibaculaceae</taxon>
        <taxon>Oceanibaculum</taxon>
    </lineage>
</organism>
<dbReference type="STRING" id="1207063.P24_11400"/>
<evidence type="ECO:0000313" key="1">
    <source>
        <dbReference type="EMBL" id="EKE75103.1"/>
    </source>
</evidence>
<dbReference type="InterPro" id="IPR052184">
    <property type="entry name" value="SDR_enzymes"/>
</dbReference>
<accession>K2JIN4</accession>
<dbReference type="GO" id="GO:0016616">
    <property type="term" value="F:oxidoreductase activity, acting on the CH-OH group of donors, NAD or NADP as acceptor"/>
    <property type="evidence" value="ECO:0007669"/>
    <property type="project" value="TreeGrafter"/>
</dbReference>
<proteinExistence type="predicted"/>
<keyword evidence="2" id="KW-1185">Reference proteome</keyword>
<dbReference type="EMBL" id="AMRL01000013">
    <property type="protein sequence ID" value="EKE75103.1"/>
    <property type="molecule type" value="Genomic_DNA"/>
</dbReference>
<dbReference type="PANTHER" id="PTHR45458">
    <property type="entry name" value="SHORT-CHAIN DEHYDROGENASE/REDUCTASE SDR"/>
    <property type="match status" value="1"/>
</dbReference>
<dbReference type="InterPro" id="IPR002347">
    <property type="entry name" value="SDR_fam"/>
</dbReference>
<comment type="caution">
    <text evidence="1">The sequence shown here is derived from an EMBL/GenBank/DDBJ whole genome shotgun (WGS) entry which is preliminary data.</text>
</comment>
<evidence type="ECO:0000313" key="2">
    <source>
        <dbReference type="Proteomes" id="UP000006746"/>
    </source>
</evidence>
<dbReference type="PRINTS" id="PR00081">
    <property type="entry name" value="GDHRDH"/>
</dbReference>
<dbReference type="InterPro" id="IPR036291">
    <property type="entry name" value="NAD(P)-bd_dom_sf"/>
</dbReference>
<protein>
    <submittedName>
        <fullName evidence="1">Short-chain dehydrogenase</fullName>
    </submittedName>
</protein>
<gene>
    <name evidence="1" type="ORF">P24_11400</name>
</gene>
<dbReference type="AlphaFoldDB" id="K2JIN4"/>
<dbReference type="SUPFAM" id="SSF51735">
    <property type="entry name" value="NAD(P)-binding Rossmann-fold domains"/>
    <property type="match status" value="1"/>
</dbReference>
<dbReference type="RefSeq" id="WP_008944886.1">
    <property type="nucleotide sequence ID" value="NZ_AMRL01000013.1"/>
</dbReference>
<dbReference type="Gene3D" id="3.40.50.720">
    <property type="entry name" value="NAD(P)-binding Rossmann-like Domain"/>
    <property type="match status" value="1"/>
</dbReference>
<dbReference type="CDD" id="cd05325">
    <property type="entry name" value="carb_red_sniffer_like_SDR_c"/>
    <property type="match status" value="1"/>
</dbReference>
<dbReference type="PANTHER" id="PTHR45458:SF1">
    <property type="entry name" value="SHORT CHAIN DEHYDROGENASE"/>
    <property type="match status" value="1"/>
</dbReference>
<name>K2JIN4_9PROT</name>
<dbReference type="Pfam" id="PF00106">
    <property type="entry name" value="adh_short"/>
    <property type="match status" value="1"/>
</dbReference>
<dbReference type="Proteomes" id="UP000006746">
    <property type="component" value="Unassembled WGS sequence"/>
</dbReference>